<dbReference type="Proteomes" id="UP000247476">
    <property type="component" value="Unassembled WGS sequence"/>
</dbReference>
<dbReference type="Gene3D" id="3.40.190.10">
    <property type="entry name" value="Periplasmic binding protein-like II"/>
    <property type="match status" value="2"/>
</dbReference>
<organism evidence="7 8">
    <name type="scientific">Paenibacillus flagellatus</name>
    <dbReference type="NCBI Taxonomy" id="2211139"/>
    <lineage>
        <taxon>Bacteria</taxon>
        <taxon>Bacillati</taxon>
        <taxon>Bacillota</taxon>
        <taxon>Bacilli</taxon>
        <taxon>Bacillales</taxon>
        <taxon>Paenibacillaceae</taxon>
        <taxon>Paenibacillus</taxon>
    </lineage>
</organism>
<accession>A0A2V5KP17</accession>
<name>A0A2V5KP17_9BACL</name>
<evidence type="ECO:0000313" key="7">
    <source>
        <dbReference type="EMBL" id="PYI52857.1"/>
    </source>
</evidence>
<feature type="region of interest" description="Disordered" evidence="6">
    <location>
        <begin position="38"/>
        <end position="65"/>
    </location>
</feature>
<dbReference type="Pfam" id="PF01547">
    <property type="entry name" value="SBP_bac_1"/>
    <property type="match status" value="1"/>
</dbReference>
<proteinExistence type="predicted"/>
<evidence type="ECO:0000256" key="5">
    <source>
        <dbReference type="ARBA" id="ARBA00023288"/>
    </source>
</evidence>
<dbReference type="AlphaFoldDB" id="A0A2V5KP17"/>
<evidence type="ECO:0000256" key="3">
    <source>
        <dbReference type="ARBA" id="ARBA00023136"/>
    </source>
</evidence>
<dbReference type="EMBL" id="QJVJ01000008">
    <property type="protein sequence ID" value="PYI52857.1"/>
    <property type="molecule type" value="Genomic_DNA"/>
</dbReference>
<keyword evidence="5" id="KW-0449">Lipoprotein</keyword>
<protein>
    <recommendedName>
        <fullName evidence="9">ABC transporter substrate-binding protein</fullName>
    </recommendedName>
</protein>
<dbReference type="PANTHER" id="PTHR43649:SF33">
    <property type="entry name" value="POLYGALACTURONAN_RHAMNOGALACTURONAN-BINDING PROTEIN YTCQ"/>
    <property type="match status" value="1"/>
</dbReference>
<evidence type="ECO:0000313" key="8">
    <source>
        <dbReference type="Proteomes" id="UP000247476"/>
    </source>
</evidence>
<gene>
    <name evidence="7" type="ORF">DLM86_17765</name>
</gene>
<evidence type="ECO:0000256" key="4">
    <source>
        <dbReference type="ARBA" id="ARBA00023139"/>
    </source>
</evidence>
<keyword evidence="8" id="KW-1185">Reference proteome</keyword>
<keyword evidence="3" id="KW-0472">Membrane</keyword>
<evidence type="ECO:0000256" key="1">
    <source>
        <dbReference type="ARBA" id="ARBA00022475"/>
    </source>
</evidence>
<evidence type="ECO:0000256" key="2">
    <source>
        <dbReference type="ARBA" id="ARBA00022729"/>
    </source>
</evidence>
<comment type="caution">
    <text evidence="7">The sequence shown here is derived from an EMBL/GenBank/DDBJ whole genome shotgun (WGS) entry which is preliminary data.</text>
</comment>
<sequence length="544" mass="61533">MRFVMHRQANHKEGRPMLIRKTILTAMAAITLAGTAAACGSTEPKEPPSGGTGSSPTASPDSGKDKTYKITMYNLATFNPNAPVLPREQDPVRQMIEKAMNIDLEMMIVPEQASAKLNTLIASGEVPDLIYFGNRTTSVKYYEQGVTAELDDYLKNAPALVQHFGPSRWEPMRYKGKTIGIPGTEGVAGINGLWIRNDWLNSLNLKVPTTPEELFEVMKAFTFNDPDRNGKNDTYGFAPGITKEGTLANLGWDQMFWMFGVNPGNFDVVDNKLVSHNLDPRMKEAVAYANKLLSEKVVDPDWVTLNTVPQVQDKLFKGRSGVVVTDWRSMEPGAQQKMKETIGEVPDWIVIPPMKGPHGDQINSYDVFQNAQWAVSKKAAGDPGKVQRIVDLLQYMYTDKEAYKTIVYGIKDVTWKETNGKPEMIALDSVQSKNYEWLGHYRFPRRANDDIYFNFKNPKTVEYHAINRKYLKPNNVMPYIVLDPNDVLAQDREKYWNEMLLKFMTGKEPLAKWEEFVGTLNAKFKAGEQLEKVTRQLKEQGIIR</sequence>
<evidence type="ECO:0008006" key="9">
    <source>
        <dbReference type="Google" id="ProtNLM"/>
    </source>
</evidence>
<dbReference type="SUPFAM" id="SSF53850">
    <property type="entry name" value="Periplasmic binding protein-like II"/>
    <property type="match status" value="1"/>
</dbReference>
<keyword evidence="2" id="KW-0732">Signal</keyword>
<reference evidence="7 8" key="1">
    <citation type="submission" date="2018-05" db="EMBL/GenBank/DDBJ databases">
        <title>Paenibacillus flagellatus sp. nov., isolated from selenium mineral soil.</title>
        <authorList>
            <person name="Dai X."/>
        </authorList>
    </citation>
    <scope>NUCLEOTIDE SEQUENCE [LARGE SCALE GENOMIC DNA]</scope>
    <source>
        <strain evidence="7 8">DXL2</strain>
    </source>
</reference>
<dbReference type="InterPro" id="IPR050490">
    <property type="entry name" value="Bact_solute-bd_prot1"/>
</dbReference>
<keyword evidence="1" id="KW-1003">Cell membrane</keyword>
<keyword evidence="4" id="KW-0564">Palmitate</keyword>
<dbReference type="PANTHER" id="PTHR43649">
    <property type="entry name" value="ARABINOSE-BINDING PROTEIN-RELATED"/>
    <property type="match status" value="1"/>
</dbReference>
<evidence type="ECO:0000256" key="6">
    <source>
        <dbReference type="SAM" id="MobiDB-lite"/>
    </source>
</evidence>
<dbReference type="InterPro" id="IPR006059">
    <property type="entry name" value="SBP"/>
</dbReference>